<evidence type="ECO:0000313" key="15">
    <source>
        <dbReference type="Proteomes" id="UP000823851"/>
    </source>
</evidence>
<dbReference type="NCBIfam" id="TIGR00147">
    <property type="entry name" value="YegS/Rv2252/BmrU family lipid kinase"/>
    <property type="match status" value="1"/>
</dbReference>
<keyword evidence="4" id="KW-0808">Transferase</keyword>
<keyword evidence="6" id="KW-0547">Nucleotide-binding</keyword>
<evidence type="ECO:0000256" key="1">
    <source>
        <dbReference type="ARBA" id="ARBA00001946"/>
    </source>
</evidence>
<dbReference type="GO" id="GO:0005886">
    <property type="term" value="C:plasma membrane"/>
    <property type="evidence" value="ECO:0007669"/>
    <property type="project" value="TreeGrafter"/>
</dbReference>
<name>A0A9D2QZW3_9FIRM</name>
<dbReference type="GO" id="GO:0005524">
    <property type="term" value="F:ATP binding"/>
    <property type="evidence" value="ECO:0007669"/>
    <property type="project" value="UniProtKB-KW"/>
</dbReference>
<dbReference type="Pfam" id="PF19279">
    <property type="entry name" value="YegS_C"/>
    <property type="match status" value="1"/>
</dbReference>
<evidence type="ECO:0000256" key="11">
    <source>
        <dbReference type="ARBA" id="ARBA00023209"/>
    </source>
</evidence>
<dbReference type="Gene3D" id="3.40.50.10330">
    <property type="entry name" value="Probable inorganic polyphosphate/atp-NAD kinase, domain 1"/>
    <property type="match status" value="1"/>
</dbReference>
<evidence type="ECO:0000256" key="9">
    <source>
        <dbReference type="ARBA" id="ARBA00022842"/>
    </source>
</evidence>
<keyword evidence="7 14" id="KW-0418">Kinase</keyword>
<gene>
    <name evidence="14" type="ORF">H9912_03835</name>
</gene>
<dbReference type="GO" id="GO:0046872">
    <property type="term" value="F:metal ion binding"/>
    <property type="evidence" value="ECO:0007669"/>
    <property type="project" value="UniProtKB-KW"/>
</dbReference>
<evidence type="ECO:0000313" key="14">
    <source>
        <dbReference type="EMBL" id="HJD31053.1"/>
    </source>
</evidence>
<evidence type="ECO:0000256" key="4">
    <source>
        <dbReference type="ARBA" id="ARBA00022679"/>
    </source>
</evidence>
<evidence type="ECO:0000256" key="2">
    <source>
        <dbReference type="ARBA" id="ARBA00005983"/>
    </source>
</evidence>
<evidence type="ECO:0000256" key="8">
    <source>
        <dbReference type="ARBA" id="ARBA00022840"/>
    </source>
</evidence>
<dbReference type="InterPro" id="IPR045540">
    <property type="entry name" value="YegS/DAGK_C"/>
</dbReference>
<feature type="domain" description="DAGKc" evidence="13">
    <location>
        <begin position="30"/>
        <end position="161"/>
    </location>
</feature>
<dbReference type="InterPro" id="IPR005218">
    <property type="entry name" value="Diacylglycerol/lipid_kinase"/>
</dbReference>
<evidence type="ECO:0000256" key="3">
    <source>
        <dbReference type="ARBA" id="ARBA00022516"/>
    </source>
</evidence>
<reference evidence="14" key="2">
    <citation type="submission" date="2021-04" db="EMBL/GenBank/DDBJ databases">
        <authorList>
            <person name="Gilroy R."/>
        </authorList>
    </citation>
    <scope>NUCLEOTIDE SEQUENCE</scope>
    <source>
        <strain evidence="14">ChiHjej8B7-25341</strain>
    </source>
</reference>
<dbReference type="PANTHER" id="PTHR12358">
    <property type="entry name" value="SPHINGOSINE KINASE"/>
    <property type="match status" value="1"/>
</dbReference>
<keyword evidence="11" id="KW-0594">Phospholipid biosynthesis</keyword>
<dbReference type="PANTHER" id="PTHR12358:SF106">
    <property type="entry name" value="LIPID KINASE YEGS"/>
    <property type="match status" value="1"/>
</dbReference>
<evidence type="ECO:0000256" key="5">
    <source>
        <dbReference type="ARBA" id="ARBA00022723"/>
    </source>
</evidence>
<keyword evidence="8" id="KW-0067">ATP-binding</keyword>
<dbReference type="InterPro" id="IPR016064">
    <property type="entry name" value="NAD/diacylglycerol_kinase_sf"/>
</dbReference>
<dbReference type="Pfam" id="PF00781">
    <property type="entry name" value="DAGK_cat"/>
    <property type="match status" value="1"/>
</dbReference>
<protein>
    <submittedName>
        <fullName evidence="14">YegS/Rv2252/BmrU family lipid kinase</fullName>
    </submittedName>
</protein>
<evidence type="ECO:0000259" key="13">
    <source>
        <dbReference type="PROSITE" id="PS50146"/>
    </source>
</evidence>
<dbReference type="GO" id="GO:0008654">
    <property type="term" value="P:phospholipid biosynthetic process"/>
    <property type="evidence" value="ECO:0007669"/>
    <property type="project" value="UniProtKB-KW"/>
</dbReference>
<proteinExistence type="inferred from homology"/>
<keyword evidence="9" id="KW-0460">Magnesium</keyword>
<organism evidence="14 15">
    <name type="scientific">Candidatus Eisenbergiella stercorigallinarum</name>
    <dbReference type="NCBI Taxonomy" id="2838557"/>
    <lineage>
        <taxon>Bacteria</taxon>
        <taxon>Bacillati</taxon>
        <taxon>Bacillota</taxon>
        <taxon>Clostridia</taxon>
        <taxon>Lachnospirales</taxon>
        <taxon>Lachnospiraceae</taxon>
        <taxon>Eisenbergiella</taxon>
    </lineage>
</organism>
<reference evidence="14" key="1">
    <citation type="journal article" date="2021" name="PeerJ">
        <title>Extensive microbial diversity within the chicken gut microbiome revealed by metagenomics and culture.</title>
        <authorList>
            <person name="Gilroy R."/>
            <person name="Ravi A."/>
            <person name="Getino M."/>
            <person name="Pursley I."/>
            <person name="Horton D.L."/>
            <person name="Alikhan N.F."/>
            <person name="Baker D."/>
            <person name="Gharbi K."/>
            <person name="Hall N."/>
            <person name="Watson M."/>
            <person name="Adriaenssens E.M."/>
            <person name="Foster-Nyarko E."/>
            <person name="Jarju S."/>
            <person name="Secka A."/>
            <person name="Antonio M."/>
            <person name="Oren A."/>
            <person name="Chaudhuri R.R."/>
            <person name="La Ragione R."/>
            <person name="Hildebrand F."/>
            <person name="Pallen M.J."/>
        </authorList>
    </citation>
    <scope>NUCLEOTIDE SEQUENCE</scope>
    <source>
        <strain evidence="14">ChiHjej8B7-25341</strain>
    </source>
</reference>
<dbReference type="SUPFAM" id="SSF111331">
    <property type="entry name" value="NAD kinase/diacylglycerol kinase-like"/>
    <property type="match status" value="1"/>
</dbReference>
<keyword evidence="3" id="KW-0444">Lipid biosynthesis</keyword>
<dbReference type="Proteomes" id="UP000823851">
    <property type="component" value="Unassembled WGS sequence"/>
</dbReference>
<comment type="cofactor">
    <cofactor evidence="1">
        <name>Mg(2+)</name>
        <dbReference type="ChEBI" id="CHEBI:18420"/>
    </cofactor>
</comment>
<dbReference type="SMART" id="SM00046">
    <property type="entry name" value="DAGKc"/>
    <property type="match status" value="1"/>
</dbReference>
<evidence type="ECO:0000256" key="7">
    <source>
        <dbReference type="ARBA" id="ARBA00022777"/>
    </source>
</evidence>
<keyword evidence="10" id="KW-0443">Lipid metabolism</keyword>
<dbReference type="InterPro" id="IPR001206">
    <property type="entry name" value="Diacylglycerol_kinase_cat_dom"/>
</dbReference>
<dbReference type="GO" id="GO:0004143">
    <property type="term" value="F:ATP-dependent diacylglycerol kinase activity"/>
    <property type="evidence" value="ECO:0007669"/>
    <property type="project" value="TreeGrafter"/>
</dbReference>
<dbReference type="AlphaFoldDB" id="A0A9D2QZW3"/>
<evidence type="ECO:0000256" key="6">
    <source>
        <dbReference type="ARBA" id="ARBA00022741"/>
    </source>
</evidence>
<keyword evidence="5" id="KW-0479">Metal-binding</keyword>
<keyword evidence="12" id="KW-1208">Phospholipid metabolism</keyword>
<comment type="caution">
    <text evidence="14">The sequence shown here is derived from an EMBL/GenBank/DDBJ whole genome shotgun (WGS) entry which is preliminary data.</text>
</comment>
<dbReference type="InterPro" id="IPR017438">
    <property type="entry name" value="ATP-NAD_kinase_N"/>
</dbReference>
<evidence type="ECO:0000256" key="10">
    <source>
        <dbReference type="ARBA" id="ARBA00023098"/>
    </source>
</evidence>
<dbReference type="EMBL" id="DWUW01000112">
    <property type="protein sequence ID" value="HJD31053.1"/>
    <property type="molecule type" value="Genomic_DNA"/>
</dbReference>
<evidence type="ECO:0000256" key="12">
    <source>
        <dbReference type="ARBA" id="ARBA00023264"/>
    </source>
</evidence>
<comment type="similarity">
    <text evidence="2">Belongs to the diacylglycerol/lipid kinase family.</text>
</comment>
<sequence length="327" mass="36398">MVHAPFCDCGDSVGAAPTAGGRPEGRRIFVAKKKMLFIYNPKAGKERIKSRLSDIIDILVKGGNEVTVYPTQYAGDAVRAAQEKARRYDCVVAGGGDGTLDEVVTGILRSGKIVPVGYIPAGSTNDFANSLGLPKNMLQAARVVTEGRLFPCDIGAFNEDSFVYIAAFGLFTEVSYETKQQFKNVLGHMAYLLEGMKRLPSIRSYRMRVLAEEMEIEGDFIFGMVTNSMSVGGFKRITGKYVELDDGLFEVTLIKRPNNAMELNQILADLVNRRIDTDQMYCFKSASLHMEAQEEVAWTLDGEFGGKHREVDIRNQKRRIHFRVPRT</sequence>
<dbReference type="Gene3D" id="2.60.200.40">
    <property type="match status" value="1"/>
</dbReference>
<accession>A0A9D2QZW3</accession>
<dbReference type="InterPro" id="IPR050187">
    <property type="entry name" value="Lipid_Phosphate_FormReg"/>
</dbReference>
<dbReference type="PROSITE" id="PS50146">
    <property type="entry name" value="DAGK"/>
    <property type="match status" value="1"/>
</dbReference>